<dbReference type="SUPFAM" id="SSF52047">
    <property type="entry name" value="RNI-like"/>
    <property type="match status" value="2"/>
</dbReference>
<dbReference type="SUPFAM" id="SSF57850">
    <property type="entry name" value="RING/U-box"/>
    <property type="match status" value="1"/>
</dbReference>
<dbReference type="InterPro" id="IPR001611">
    <property type="entry name" value="Leu-rich_rpt"/>
</dbReference>
<dbReference type="SMART" id="SM00368">
    <property type="entry name" value="LRR_RI"/>
    <property type="match status" value="8"/>
</dbReference>
<dbReference type="Pfam" id="PF00569">
    <property type="entry name" value="ZZ"/>
    <property type="match status" value="1"/>
</dbReference>
<dbReference type="CDD" id="cd02340">
    <property type="entry name" value="ZZ_NBR1_like"/>
    <property type="match status" value="1"/>
</dbReference>
<evidence type="ECO:0000313" key="7">
    <source>
        <dbReference type="EMBL" id="CAK9028603.1"/>
    </source>
</evidence>
<dbReference type="Gene3D" id="3.30.60.90">
    <property type="match status" value="1"/>
</dbReference>
<gene>
    <name evidence="7" type="ORF">SCF082_LOCUS18432</name>
</gene>
<protein>
    <submittedName>
        <fullName evidence="7">LRR and CARD domains-containing protein 3 (Nucleotide-binding oligomerization domain protein 3</fullName>
    </submittedName>
</protein>
<keyword evidence="8" id="KW-1185">Reference proteome</keyword>
<dbReference type="Gene3D" id="3.80.10.10">
    <property type="entry name" value="Ribonuclease Inhibitor"/>
    <property type="match status" value="3"/>
</dbReference>
<evidence type="ECO:0000256" key="3">
    <source>
        <dbReference type="ARBA" id="ARBA00022771"/>
    </source>
</evidence>
<dbReference type="InterPro" id="IPR052201">
    <property type="entry name" value="LRR-containing_regulator"/>
</dbReference>
<evidence type="ECO:0000313" key="8">
    <source>
        <dbReference type="Proteomes" id="UP001642464"/>
    </source>
</evidence>
<proteinExistence type="predicted"/>
<evidence type="ECO:0000259" key="6">
    <source>
        <dbReference type="PROSITE" id="PS50135"/>
    </source>
</evidence>
<dbReference type="PANTHER" id="PTHR24111">
    <property type="entry name" value="LEUCINE-RICH REPEAT-CONTAINING PROTEIN 34"/>
    <property type="match status" value="1"/>
</dbReference>
<feature type="domain" description="ZZ-type" evidence="6">
    <location>
        <begin position="345"/>
        <end position="399"/>
    </location>
</feature>
<keyword evidence="3 5" id="KW-0863">Zinc-finger</keyword>
<dbReference type="InterPro" id="IPR032675">
    <property type="entry name" value="LRR_dom_sf"/>
</dbReference>
<evidence type="ECO:0000256" key="4">
    <source>
        <dbReference type="ARBA" id="ARBA00022833"/>
    </source>
</evidence>
<sequence length="685" mass="76255">MGNMHLMYAHQSSLTFRLECLTPPDVWAAACDDETFKVPVYHEPSGTVVFIPLRDLMANGVVYNGRGWCIAEKEWSAARSVLGQNMVMDGEADDESGDQETKKVPTAPDGFIRQMETSNFTHRNDQKDVVHLQEKIFYEKVTARKYLKLSDLTQAHLVELTGSLPHYQNLQVLKIELFTGEKEQVIAFVQALSTLPLQKLLLKNLRGPEGIGNVLAEALAAILTDHRSLTEVDLSYCEVSNVGAKALAKALQRNTTLTDLRFYGCEIDDFGVEALADAMQHNKTLTKLHFRDSPFGRVFTPDGKALERIWERIKANQEAAAEVVQKEAQGCKKEEEEEEQAVEIHRNIMCDGCETKQPLIGKRYKCTTCADYDLCQICHAKRDSIHPGHEFEKIPGVLERPQAAKVEKPPDEPDLADVFPGCARIQGLADLLKKNSHPTKLNFWCGRLGDAEVEALADALKKNTAITMIDLTWNKIGDAGAKALAEMLKVNTTLRVLGLGANQIGDVGFEALADALQHNKTLSKLILDTDNSEAWNRIRERLKANREAAVEALAEALKHNKTLPKLDLATYGFGVAEVQVLAEALQFNTTLTNLNLSGLQIGDESAEALAAALRHNKTLTKLHLGANQIGRWGFEALANALQHNKTLTNLDFNRDHFGHYESHPYQAWNRIWERLKANREAAAEA</sequence>
<dbReference type="EMBL" id="CAXAMM010012336">
    <property type="protein sequence ID" value="CAK9028603.1"/>
    <property type="molecule type" value="Genomic_DNA"/>
</dbReference>
<dbReference type="InterPro" id="IPR000433">
    <property type="entry name" value="Znf_ZZ"/>
</dbReference>
<keyword evidence="1" id="KW-0479">Metal-binding</keyword>
<evidence type="ECO:0000256" key="1">
    <source>
        <dbReference type="ARBA" id="ARBA00022723"/>
    </source>
</evidence>
<name>A0ABP0KNZ0_9DINO</name>
<comment type="caution">
    <text evidence="7">The sequence shown here is derived from an EMBL/GenBank/DDBJ whole genome shotgun (WGS) entry which is preliminary data.</text>
</comment>
<dbReference type="PROSITE" id="PS50135">
    <property type="entry name" value="ZF_ZZ_2"/>
    <property type="match status" value="1"/>
</dbReference>
<keyword evidence="4" id="KW-0862">Zinc</keyword>
<dbReference type="SMART" id="SM00291">
    <property type="entry name" value="ZnF_ZZ"/>
    <property type="match status" value="1"/>
</dbReference>
<keyword evidence="2" id="KW-0677">Repeat</keyword>
<dbReference type="Proteomes" id="UP001642464">
    <property type="component" value="Unassembled WGS sequence"/>
</dbReference>
<accession>A0ABP0KNZ0</accession>
<evidence type="ECO:0000256" key="2">
    <source>
        <dbReference type="ARBA" id="ARBA00022737"/>
    </source>
</evidence>
<dbReference type="Pfam" id="PF13516">
    <property type="entry name" value="LRR_6"/>
    <property type="match status" value="6"/>
</dbReference>
<dbReference type="PANTHER" id="PTHR24111:SF0">
    <property type="entry name" value="LEUCINE-RICH REPEAT-CONTAINING PROTEIN"/>
    <property type="match status" value="1"/>
</dbReference>
<organism evidence="7 8">
    <name type="scientific">Durusdinium trenchii</name>
    <dbReference type="NCBI Taxonomy" id="1381693"/>
    <lineage>
        <taxon>Eukaryota</taxon>
        <taxon>Sar</taxon>
        <taxon>Alveolata</taxon>
        <taxon>Dinophyceae</taxon>
        <taxon>Suessiales</taxon>
        <taxon>Symbiodiniaceae</taxon>
        <taxon>Durusdinium</taxon>
    </lineage>
</organism>
<evidence type="ECO:0000256" key="5">
    <source>
        <dbReference type="PROSITE-ProRule" id="PRU00228"/>
    </source>
</evidence>
<reference evidence="7 8" key="1">
    <citation type="submission" date="2024-02" db="EMBL/GenBank/DDBJ databases">
        <authorList>
            <person name="Chen Y."/>
            <person name="Shah S."/>
            <person name="Dougan E. K."/>
            <person name="Thang M."/>
            <person name="Chan C."/>
        </authorList>
    </citation>
    <scope>NUCLEOTIDE SEQUENCE [LARGE SCALE GENOMIC DNA]</scope>
</reference>
<dbReference type="InterPro" id="IPR043145">
    <property type="entry name" value="Znf_ZZ_sf"/>
</dbReference>